<dbReference type="SUPFAM" id="SSF75553">
    <property type="entry name" value="Smc hinge domain"/>
    <property type="match status" value="1"/>
</dbReference>
<dbReference type="GO" id="GO:0003677">
    <property type="term" value="F:DNA binding"/>
    <property type="evidence" value="ECO:0007669"/>
    <property type="project" value="UniProtKB-KW"/>
</dbReference>
<dbReference type="SUPFAM" id="SSF52540">
    <property type="entry name" value="P-loop containing nucleoside triphosphate hydrolases"/>
    <property type="match status" value="1"/>
</dbReference>
<keyword evidence="5" id="KW-0238">DNA-binding</keyword>
<dbReference type="FunFam" id="3.40.50.300:FF:000984">
    <property type="entry name" value="Chromosome partition protein Smc"/>
    <property type="match status" value="1"/>
</dbReference>
<gene>
    <name evidence="9" type="ORF">UFOPK3164_01300</name>
    <name evidence="10" type="ORF">UFOPK3427_00318</name>
    <name evidence="11" type="ORF">UFOPK4112_01636</name>
</gene>
<evidence type="ECO:0000256" key="4">
    <source>
        <dbReference type="ARBA" id="ARBA00023054"/>
    </source>
</evidence>
<proteinExistence type="inferred from homology"/>
<feature type="domain" description="SMC hinge" evidence="8">
    <location>
        <begin position="507"/>
        <end position="621"/>
    </location>
</feature>
<evidence type="ECO:0000256" key="3">
    <source>
        <dbReference type="ARBA" id="ARBA00022840"/>
    </source>
</evidence>
<keyword evidence="4 6" id="KW-0175">Coiled coil</keyword>
<evidence type="ECO:0000256" key="6">
    <source>
        <dbReference type="SAM" id="Coils"/>
    </source>
</evidence>
<evidence type="ECO:0000256" key="1">
    <source>
        <dbReference type="ARBA" id="ARBA00022490"/>
    </source>
</evidence>
<dbReference type="PIRSF" id="PIRSF005719">
    <property type="entry name" value="SMC"/>
    <property type="match status" value="1"/>
</dbReference>
<evidence type="ECO:0000256" key="2">
    <source>
        <dbReference type="ARBA" id="ARBA00022741"/>
    </source>
</evidence>
<feature type="coiled-coil region" evidence="6">
    <location>
        <begin position="417"/>
        <end position="455"/>
    </location>
</feature>
<evidence type="ECO:0000256" key="7">
    <source>
        <dbReference type="SAM" id="MobiDB-lite"/>
    </source>
</evidence>
<dbReference type="GO" id="GO:0007062">
    <property type="term" value="P:sister chromatid cohesion"/>
    <property type="evidence" value="ECO:0007669"/>
    <property type="project" value="InterPro"/>
</dbReference>
<dbReference type="AlphaFoldDB" id="A0A6J7CYM6"/>
<dbReference type="Gene3D" id="1.20.1060.20">
    <property type="match status" value="1"/>
</dbReference>
<evidence type="ECO:0000259" key="8">
    <source>
        <dbReference type="SMART" id="SM00968"/>
    </source>
</evidence>
<dbReference type="EMBL" id="CAFBPM010000023">
    <property type="protein sequence ID" value="CAB5030933.1"/>
    <property type="molecule type" value="Genomic_DNA"/>
</dbReference>
<dbReference type="GO" id="GO:0005694">
    <property type="term" value="C:chromosome"/>
    <property type="evidence" value="ECO:0007669"/>
    <property type="project" value="InterPro"/>
</dbReference>
<dbReference type="InterPro" id="IPR024704">
    <property type="entry name" value="SMC"/>
</dbReference>
<dbReference type="EMBL" id="CAFBLT010000001">
    <property type="protein sequence ID" value="CAB4863126.1"/>
    <property type="molecule type" value="Genomic_DNA"/>
</dbReference>
<feature type="coiled-coil region" evidence="6">
    <location>
        <begin position="167"/>
        <end position="215"/>
    </location>
</feature>
<keyword evidence="2" id="KW-0547">Nucleotide-binding</keyword>
<dbReference type="Pfam" id="PF06470">
    <property type="entry name" value="SMC_hinge"/>
    <property type="match status" value="1"/>
</dbReference>
<protein>
    <submittedName>
        <fullName evidence="10">Unannotated protein</fullName>
    </submittedName>
</protein>
<evidence type="ECO:0000313" key="11">
    <source>
        <dbReference type="EMBL" id="CAB5030933.1"/>
    </source>
</evidence>
<feature type="coiled-coil region" evidence="6">
    <location>
        <begin position="965"/>
        <end position="1009"/>
    </location>
</feature>
<dbReference type="InterPro" id="IPR010935">
    <property type="entry name" value="SMC_hinge"/>
</dbReference>
<dbReference type="GO" id="GO:0030261">
    <property type="term" value="P:chromosome condensation"/>
    <property type="evidence" value="ECO:0007669"/>
    <property type="project" value="InterPro"/>
</dbReference>
<dbReference type="GO" id="GO:0005524">
    <property type="term" value="F:ATP binding"/>
    <property type="evidence" value="ECO:0007669"/>
    <property type="project" value="UniProtKB-KW"/>
</dbReference>
<name>A0A6J7CYM6_9ZZZZ</name>
<keyword evidence="3" id="KW-0067">ATP-binding</keyword>
<dbReference type="InterPro" id="IPR011890">
    <property type="entry name" value="SMC_prok"/>
</dbReference>
<sequence length="1168" mass="126987">MYLKRLTMKGFKSFADTTTLELEPGVTVVVGPNGSGKSNVVDAVTWVLGAQGPRALRSAKMEDVIFAGTATRPALGRAEVSLTIDNSDNRLPVEMAEVTITRTLFRSGDSEYAMNGTPCRLLDIQEMLSDSGVGRQQHMIIGQGQLDTVLNARPEDRRAIIEEAAGVLKHRRRKERAERRLAATQENLERLGDLLREVRRQMRPLERQAAAARNHSTLADERHTLRLHIAGVELAALQQRSEELSTGIREGRTLEQNLRQRLAELDQETTTTAALLSQDQAEGLAQSVADVQGLVERARGLAAVLDQRARGVAQALDASQDADVVASLEADSARISSEIQDVDLALNALAPERDGLKEAEASLVRAEAEYDATWGGGNDEDAVESAARANERIELLTKATSLRQDASSDVAVRLQKAARLQEEQVQLRSQRQDALSQLQTSSESLERELATATSAFGVLTQRLSDAETAAQRAEEAAARGAARAEALSRALDDLTGSSGRKSLADVQGVVGSLVDLIEVDPGWERAVESAAGAAVAAVVVDGRGAARNALERLHRDGASGLVLAATDDAEATVSDMPQNAEPVRRHVRAAAHAPRSFDGVLDRIFARAVRASSLDAAIDLALDRPDLVVVTEDGDRFAEAGWRVSSSSGVVTAAAVEEANTTATALAERARSAGQERVEARASVQTSSDALAALQRQHDRALHEIETMTVELAGIGEVVERLVREQEELGVQSGELERVSADEQQALDELKAQLPALEEAAESAEQRALWASEARATLEAHQSQVQELRHALQVRTAEFTERRRTLSERVDEVERRLSGHVEARLHAQARRERLESDATAIDRFIAIVDGARIQLESLLESRREAYAQELLSVRASSERLEILRKERAESDALLSNHLTASRANEIESAEVAVKLEAAIEFIRRDLNADPVEAVAQAQPELPENVTALERAAALDAELEAMGPINPLALEELSTLEERHQDLERQVTDVREARRELHEVVRALDEEIMQTFASAAADVNEHFSGLVATLFPGGQGRLTLTEPDDLLATGIEVEVKPAGRNVRRVSLLSGGERSLAALAFLFAVFRSRPSPFYLMDEVEAALDDVNLHRFLGLIREFRHEAQLIIVSHQKRTMETGDALYGVTMKPGGSSQVVSERVPAESAQGQTQES</sequence>
<dbReference type="InterPro" id="IPR003395">
    <property type="entry name" value="RecF/RecN/SMC_N"/>
</dbReference>
<dbReference type="Pfam" id="PF02463">
    <property type="entry name" value="SMC_N"/>
    <property type="match status" value="1"/>
</dbReference>
<dbReference type="HAMAP" id="MF_01894">
    <property type="entry name" value="Smc_prok"/>
    <property type="match status" value="1"/>
</dbReference>
<dbReference type="Gene3D" id="3.40.50.300">
    <property type="entry name" value="P-loop containing nucleotide triphosphate hydrolases"/>
    <property type="match status" value="2"/>
</dbReference>
<dbReference type="InterPro" id="IPR036277">
    <property type="entry name" value="SMC_hinge_sf"/>
</dbReference>
<dbReference type="PANTHER" id="PTHR43977">
    <property type="entry name" value="STRUCTURAL MAINTENANCE OF CHROMOSOMES PROTEIN 3"/>
    <property type="match status" value="1"/>
</dbReference>
<keyword evidence="1" id="KW-0963">Cytoplasm</keyword>
<organism evidence="10">
    <name type="scientific">freshwater metagenome</name>
    <dbReference type="NCBI Taxonomy" id="449393"/>
    <lineage>
        <taxon>unclassified sequences</taxon>
        <taxon>metagenomes</taxon>
        <taxon>ecological metagenomes</taxon>
    </lineage>
</organism>
<feature type="coiled-coil region" evidence="6">
    <location>
        <begin position="691"/>
        <end position="816"/>
    </location>
</feature>
<accession>A0A6J7CYM6</accession>
<dbReference type="EMBL" id="CAFABE010000069">
    <property type="protein sequence ID" value="CAB4832084.1"/>
    <property type="molecule type" value="Genomic_DNA"/>
</dbReference>
<reference evidence="10" key="1">
    <citation type="submission" date="2020-05" db="EMBL/GenBank/DDBJ databases">
        <authorList>
            <person name="Chiriac C."/>
            <person name="Salcher M."/>
            <person name="Ghai R."/>
            <person name="Kavagutti S V."/>
        </authorList>
    </citation>
    <scope>NUCLEOTIDE SEQUENCE</scope>
</reference>
<evidence type="ECO:0000313" key="10">
    <source>
        <dbReference type="EMBL" id="CAB4863126.1"/>
    </source>
</evidence>
<dbReference type="SMART" id="SM00968">
    <property type="entry name" value="SMC_hinge"/>
    <property type="match status" value="1"/>
</dbReference>
<dbReference type="NCBIfam" id="TIGR02168">
    <property type="entry name" value="SMC_prok_B"/>
    <property type="match status" value="1"/>
</dbReference>
<evidence type="ECO:0000256" key="5">
    <source>
        <dbReference type="ARBA" id="ARBA00023125"/>
    </source>
</evidence>
<evidence type="ECO:0000313" key="9">
    <source>
        <dbReference type="EMBL" id="CAB4832084.1"/>
    </source>
</evidence>
<feature type="region of interest" description="Disordered" evidence="7">
    <location>
        <begin position="1145"/>
        <end position="1168"/>
    </location>
</feature>
<dbReference type="InterPro" id="IPR027417">
    <property type="entry name" value="P-loop_NTPase"/>
</dbReference>
<dbReference type="GO" id="GO:0016887">
    <property type="term" value="F:ATP hydrolysis activity"/>
    <property type="evidence" value="ECO:0007669"/>
    <property type="project" value="InterPro"/>
</dbReference>